<protein>
    <submittedName>
        <fullName evidence="2">MarR family transcriptional regulator</fullName>
    </submittedName>
</protein>
<dbReference type="InterPro" id="IPR036388">
    <property type="entry name" value="WH-like_DNA-bd_sf"/>
</dbReference>
<keyword evidence="3" id="KW-1185">Reference proteome</keyword>
<dbReference type="InterPro" id="IPR036390">
    <property type="entry name" value="WH_DNA-bd_sf"/>
</dbReference>
<dbReference type="RefSeq" id="WP_122185434.1">
    <property type="nucleotide sequence ID" value="NZ_RFFJ01000134.1"/>
</dbReference>
<comment type="caution">
    <text evidence="2">The sequence shown here is derived from an EMBL/GenBank/DDBJ whole genome shotgun (WGS) entry which is preliminary data.</text>
</comment>
<dbReference type="InterPro" id="IPR011991">
    <property type="entry name" value="ArsR-like_HTH"/>
</dbReference>
<dbReference type="Pfam" id="PF12802">
    <property type="entry name" value="MarR_2"/>
    <property type="match status" value="1"/>
</dbReference>
<organism evidence="2 3">
    <name type="scientific">Streptomyces triticirhizae</name>
    <dbReference type="NCBI Taxonomy" id="2483353"/>
    <lineage>
        <taxon>Bacteria</taxon>
        <taxon>Bacillati</taxon>
        <taxon>Actinomycetota</taxon>
        <taxon>Actinomycetes</taxon>
        <taxon>Kitasatosporales</taxon>
        <taxon>Streptomycetaceae</taxon>
        <taxon>Streptomyces</taxon>
    </lineage>
</organism>
<dbReference type="AlphaFoldDB" id="A0A3M2LH08"/>
<evidence type="ECO:0000313" key="3">
    <source>
        <dbReference type="Proteomes" id="UP000278673"/>
    </source>
</evidence>
<dbReference type="Proteomes" id="UP000278673">
    <property type="component" value="Unassembled WGS sequence"/>
</dbReference>
<dbReference type="GO" id="GO:0003700">
    <property type="term" value="F:DNA-binding transcription factor activity"/>
    <property type="evidence" value="ECO:0007669"/>
    <property type="project" value="InterPro"/>
</dbReference>
<evidence type="ECO:0000259" key="1">
    <source>
        <dbReference type="Pfam" id="PF12802"/>
    </source>
</evidence>
<dbReference type="Gene3D" id="1.10.10.10">
    <property type="entry name" value="Winged helix-like DNA-binding domain superfamily/Winged helix DNA-binding domain"/>
    <property type="match status" value="1"/>
</dbReference>
<evidence type="ECO:0000313" key="2">
    <source>
        <dbReference type="EMBL" id="RMI36721.1"/>
    </source>
</evidence>
<sequence length="184" mass="19217">MAWPHNDIRDLLSASQVRADMRRWAERRGRPVPGWTRALGNDREPLRELADAVPHVLLVPSVFGAVHPMVDAGGAAAAVSDLPVGSPDSEPLLSAVATARALATVPDSLAAPLGRTRAMVLWTIAEHPGRTTTELARRTGISPASASQHATVPRTAGLTHTALNRDTAPHPATPLGLGVLDGAG</sequence>
<dbReference type="InterPro" id="IPR000835">
    <property type="entry name" value="HTH_MarR-typ"/>
</dbReference>
<name>A0A3M2LH08_9ACTN</name>
<proteinExistence type="predicted"/>
<dbReference type="EMBL" id="RFFJ01000134">
    <property type="protein sequence ID" value="RMI36721.1"/>
    <property type="molecule type" value="Genomic_DNA"/>
</dbReference>
<feature type="domain" description="HTH marR-type" evidence="1">
    <location>
        <begin position="113"/>
        <end position="151"/>
    </location>
</feature>
<dbReference type="SUPFAM" id="SSF46785">
    <property type="entry name" value="Winged helix' DNA-binding domain"/>
    <property type="match status" value="1"/>
</dbReference>
<accession>A0A3M2LH08</accession>
<gene>
    <name evidence="2" type="ORF">EBN88_20825</name>
</gene>
<dbReference type="CDD" id="cd00090">
    <property type="entry name" value="HTH_ARSR"/>
    <property type="match status" value="1"/>
</dbReference>
<reference evidence="2 3" key="1">
    <citation type="submission" date="2018-10" db="EMBL/GenBank/DDBJ databases">
        <title>Isolation, diversity and antifungal activity of actinobacteria from wheat.</title>
        <authorList>
            <person name="Han C."/>
        </authorList>
    </citation>
    <scope>NUCLEOTIDE SEQUENCE [LARGE SCALE GENOMIC DNA]</scope>
    <source>
        <strain evidence="2 3">NEAU-YY642</strain>
    </source>
</reference>